<comment type="caution">
    <text evidence="3">The sequence shown here is derived from an EMBL/GenBank/DDBJ whole genome shotgun (WGS) entry which is preliminary data.</text>
</comment>
<feature type="region of interest" description="Disordered" evidence="1">
    <location>
        <begin position="39"/>
        <end position="59"/>
    </location>
</feature>
<feature type="chain" id="PRO_5026136239" description="Secreted protein" evidence="2">
    <location>
        <begin position="18"/>
        <end position="75"/>
    </location>
</feature>
<evidence type="ECO:0000256" key="2">
    <source>
        <dbReference type="SAM" id="SignalP"/>
    </source>
</evidence>
<reference evidence="3 4" key="1">
    <citation type="submission" date="2018-09" db="EMBL/GenBank/DDBJ databases">
        <title>Genomic investigation of the strawberry pathogen Phytophthora fragariae indicates pathogenicity is determined by transcriptional variation in three key races.</title>
        <authorList>
            <person name="Adams T.M."/>
            <person name="Armitage A.D."/>
            <person name="Sobczyk M.K."/>
            <person name="Bates H.J."/>
            <person name="Dunwell J.M."/>
            <person name="Nellist C.F."/>
            <person name="Harrison R.J."/>
        </authorList>
    </citation>
    <scope>NUCLEOTIDE SEQUENCE [LARGE SCALE GENOMIC DNA]</scope>
    <source>
        <strain evidence="3 4">NOV-77</strain>
    </source>
</reference>
<gene>
    <name evidence="3" type="ORF">PF008_g28905</name>
</gene>
<dbReference type="Proteomes" id="UP000486351">
    <property type="component" value="Unassembled WGS sequence"/>
</dbReference>
<organism evidence="3 4">
    <name type="scientific">Phytophthora fragariae</name>
    <dbReference type="NCBI Taxonomy" id="53985"/>
    <lineage>
        <taxon>Eukaryota</taxon>
        <taxon>Sar</taxon>
        <taxon>Stramenopiles</taxon>
        <taxon>Oomycota</taxon>
        <taxon>Peronosporomycetes</taxon>
        <taxon>Peronosporales</taxon>
        <taxon>Peronosporaceae</taxon>
        <taxon>Phytophthora</taxon>
    </lineage>
</organism>
<protein>
    <recommendedName>
        <fullName evidence="5">Secreted protein</fullName>
    </recommendedName>
</protein>
<evidence type="ECO:0000313" key="4">
    <source>
        <dbReference type="Proteomes" id="UP000486351"/>
    </source>
</evidence>
<evidence type="ECO:0000256" key="1">
    <source>
        <dbReference type="SAM" id="MobiDB-lite"/>
    </source>
</evidence>
<accession>A0A6G0Q9Y4</accession>
<feature type="signal peptide" evidence="2">
    <location>
        <begin position="1"/>
        <end position="17"/>
    </location>
</feature>
<proteinExistence type="predicted"/>
<dbReference type="EMBL" id="QXFY01004483">
    <property type="protein sequence ID" value="KAE9277219.1"/>
    <property type="molecule type" value="Genomic_DNA"/>
</dbReference>
<name>A0A6G0Q9Y4_9STRA</name>
<sequence>MLLGLILVRLQRRLLLCVSLSHVQVFTIASGVSNARFTTRRPRGGELQSRQKRKDRESRVQPIGRLLRYAAFRLR</sequence>
<evidence type="ECO:0000313" key="3">
    <source>
        <dbReference type="EMBL" id="KAE9277219.1"/>
    </source>
</evidence>
<keyword evidence="2" id="KW-0732">Signal</keyword>
<dbReference type="AlphaFoldDB" id="A0A6G0Q9Y4"/>
<evidence type="ECO:0008006" key="5">
    <source>
        <dbReference type="Google" id="ProtNLM"/>
    </source>
</evidence>